<dbReference type="GO" id="GO:0016787">
    <property type="term" value="F:hydrolase activity"/>
    <property type="evidence" value="ECO:0007669"/>
    <property type="project" value="UniProtKB-KW"/>
</dbReference>
<comment type="caution">
    <text evidence="1">The sequence shown here is derived from an EMBL/GenBank/DDBJ whole genome shotgun (WGS) entry which is preliminary data.</text>
</comment>
<organism evidence="1 2">
    <name type="scientific">Eubacterium multiforme</name>
    <dbReference type="NCBI Taxonomy" id="83339"/>
    <lineage>
        <taxon>Bacteria</taxon>
        <taxon>Bacillati</taxon>
        <taxon>Bacillota</taxon>
        <taxon>Clostridia</taxon>
        <taxon>Eubacteriales</taxon>
        <taxon>Eubacteriaceae</taxon>
        <taxon>Eubacterium</taxon>
    </lineage>
</organism>
<dbReference type="Pfam" id="PF00756">
    <property type="entry name" value="Esterase"/>
    <property type="match status" value="1"/>
</dbReference>
<keyword evidence="1" id="KW-0378">Hydrolase</keyword>
<dbReference type="SUPFAM" id="SSF53474">
    <property type="entry name" value="alpha/beta-Hydrolases"/>
    <property type="match status" value="1"/>
</dbReference>
<dbReference type="EC" id="3.1.1.-" evidence="1"/>
<name>A0ABT9UYC4_9FIRM</name>
<dbReference type="InterPro" id="IPR000801">
    <property type="entry name" value="Esterase-like"/>
</dbReference>
<keyword evidence="2" id="KW-1185">Reference proteome</keyword>
<evidence type="ECO:0000313" key="2">
    <source>
        <dbReference type="Proteomes" id="UP001228504"/>
    </source>
</evidence>
<gene>
    <name evidence="1" type="ORF">J2S18_003301</name>
</gene>
<dbReference type="Gene3D" id="3.40.50.1820">
    <property type="entry name" value="alpha/beta hydrolase"/>
    <property type="match status" value="1"/>
</dbReference>
<dbReference type="InterPro" id="IPR050583">
    <property type="entry name" value="Mycobacterial_A85_antigen"/>
</dbReference>
<protein>
    <submittedName>
        <fullName evidence="1">Tributyrin esterase</fullName>
        <ecNumber evidence="1">3.1.1.-</ecNumber>
    </submittedName>
</protein>
<dbReference type="InterPro" id="IPR029058">
    <property type="entry name" value="AB_hydrolase_fold"/>
</dbReference>
<sequence length="263" mass="30457">MALLNCNFFSCVLGYDTSVVVILPEEKKYSYSEDSEKPSFKTLYLLHGMGDDSSSWSRFTSIERYAKNNNLAVIMPTAEHSFYTDAIHGKKYFTFITEELPYIMKRWFPLSNKPEDTFIAGLSMGGYGALKIGFTYPERFGGIASFSGVTSLKGLYERSPENLKDEILTAYRNIFGDIDKLDEKHDLLKLARKNLMHKNKSPKIIQYIGTEDSLYNENTEFKNKMMELEIPIVYEEWEGKHDWEFWDIAVLKAIKIFLNGDYH</sequence>
<dbReference type="RefSeq" id="WP_307488406.1">
    <property type="nucleotide sequence ID" value="NZ_JAUSUF010000027.1"/>
</dbReference>
<dbReference type="EMBL" id="JAUSUF010000027">
    <property type="protein sequence ID" value="MDQ0151310.1"/>
    <property type="molecule type" value="Genomic_DNA"/>
</dbReference>
<proteinExistence type="predicted"/>
<dbReference type="PANTHER" id="PTHR48098">
    <property type="entry name" value="ENTEROCHELIN ESTERASE-RELATED"/>
    <property type="match status" value="1"/>
</dbReference>
<reference evidence="1 2" key="1">
    <citation type="submission" date="2023-07" db="EMBL/GenBank/DDBJ databases">
        <title>Genomic Encyclopedia of Type Strains, Phase IV (KMG-IV): sequencing the most valuable type-strain genomes for metagenomic binning, comparative biology and taxonomic classification.</title>
        <authorList>
            <person name="Goeker M."/>
        </authorList>
    </citation>
    <scope>NUCLEOTIDE SEQUENCE [LARGE SCALE GENOMIC DNA]</scope>
    <source>
        <strain evidence="1 2">DSM 20694</strain>
    </source>
</reference>
<accession>A0ABT9UYC4</accession>
<dbReference type="PANTHER" id="PTHR48098:SF1">
    <property type="entry name" value="DIACYLGLYCEROL ACYLTRANSFERASE_MYCOLYLTRANSFERASE AG85A"/>
    <property type="match status" value="1"/>
</dbReference>
<evidence type="ECO:0000313" key="1">
    <source>
        <dbReference type="EMBL" id="MDQ0151310.1"/>
    </source>
</evidence>
<dbReference type="Proteomes" id="UP001228504">
    <property type="component" value="Unassembled WGS sequence"/>
</dbReference>